<accession>A0A859QSC7</accession>
<dbReference type="Pfam" id="PF09084">
    <property type="entry name" value="NMT1"/>
    <property type="match status" value="1"/>
</dbReference>
<evidence type="ECO:0000313" key="3">
    <source>
        <dbReference type="Proteomes" id="UP000510721"/>
    </source>
</evidence>
<dbReference type="InterPro" id="IPR027939">
    <property type="entry name" value="NMT1/THI5"/>
</dbReference>
<dbReference type="PANTHER" id="PTHR31528:SF15">
    <property type="entry name" value="RIBOFLAVIN-BINDING PROTEIN RIBY"/>
    <property type="match status" value="1"/>
</dbReference>
<reference evidence="2 3" key="1">
    <citation type="submission" date="2019-06" db="EMBL/GenBank/DDBJ databases">
        <title>Complete genome sequence of Ensifer mexicanus ITTG R7 isolated from nodules of Acacia angustissima (Mill.) Kuntze.</title>
        <authorList>
            <person name="Rincon-Rosales R."/>
            <person name="Rogel M.A."/>
            <person name="Guerrero G."/>
            <person name="Rincon-Molina C.I."/>
            <person name="Lopez-Lopez A."/>
            <person name="Martinez-Romero E."/>
        </authorList>
    </citation>
    <scope>NUCLEOTIDE SEQUENCE [LARGE SCALE GENOMIC DNA]</scope>
    <source>
        <strain evidence="2 3">ITTG R7</strain>
        <plasmid evidence="3">pemeittgr7c</plasmid>
    </source>
</reference>
<gene>
    <name evidence="2" type="ORF">FKV68_27155</name>
</gene>
<keyword evidence="2" id="KW-0614">Plasmid</keyword>
<dbReference type="PANTHER" id="PTHR31528">
    <property type="entry name" value="4-AMINO-5-HYDROXYMETHYL-2-METHYLPYRIMIDINE PHOSPHATE SYNTHASE THI11-RELATED"/>
    <property type="match status" value="1"/>
</dbReference>
<name>A0A859QSC7_9HYPH</name>
<feature type="domain" description="SsuA/THI5-like" evidence="1">
    <location>
        <begin position="90"/>
        <end position="295"/>
    </location>
</feature>
<keyword evidence="3" id="KW-1185">Reference proteome</keyword>
<dbReference type="AlphaFoldDB" id="A0A859QSC7"/>
<dbReference type="Proteomes" id="UP000510721">
    <property type="component" value="Plasmid pEmeITTGR7c"/>
</dbReference>
<proteinExistence type="predicted"/>
<protein>
    <submittedName>
        <fullName evidence="2">ABC transporter substrate-binding protein</fullName>
    </submittedName>
</protein>
<dbReference type="GO" id="GO:0009228">
    <property type="term" value="P:thiamine biosynthetic process"/>
    <property type="evidence" value="ECO:0007669"/>
    <property type="project" value="InterPro"/>
</dbReference>
<organism evidence="2 3">
    <name type="scientific">Sinorhizobium mexicanum</name>
    <dbReference type="NCBI Taxonomy" id="375549"/>
    <lineage>
        <taxon>Bacteria</taxon>
        <taxon>Pseudomonadati</taxon>
        <taxon>Pseudomonadota</taxon>
        <taxon>Alphaproteobacteria</taxon>
        <taxon>Hyphomicrobiales</taxon>
        <taxon>Rhizobiaceae</taxon>
        <taxon>Sinorhizobium/Ensifer group</taxon>
        <taxon>Sinorhizobium</taxon>
    </lineage>
</organism>
<dbReference type="InterPro" id="IPR015168">
    <property type="entry name" value="SsuA/THI5"/>
</dbReference>
<evidence type="ECO:0000313" key="2">
    <source>
        <dbReference type="EMBL" id="QLL65047.1"/>
    </source>
</evidence>
<geneLocation type="plasmid" evidence="3">
    <name>pemeittgr7c</name>
</geneLocation>
<dbReference type="Gene3D" id="3.40.190.10">
    <property type="entry name" value="Periplasmic binding protein-like II"/>
    <property type="match status" value="2"/>
</dbReference>
<evidence type="ECO:0000259" key="1">
    <source>
        <dbReference type="Pfam" id="PF09084"/>
    </source>
</evidence>
<dbReference type="SUPFAM" id="SSF53850">
    <property type="entry name" value="Periplasmic binding protein-like II"/>
    <property type="match status" value="1"/>
</dbReference>
<dbReference type="KEGG" id="emx:FKV68_27155"/>
<sequence>MPTIMIASMYGCLVGRRNRRHVSWEEISMSSIVSPEQSLAGGRVNRRAVLRGGLALAAAACVGLRSAGFALAAGSGRISYMTPAPFALSFAEVLIANANGHFKAEGLEVDIIPGANGIQPMQQLMSGQIKIGRTAGIVMATSVEKGVACRAIATLAHDSPLFIVSASTNPINGPADLKGASIGITSPNDPTDLMLKAMLAAGGLADSDVTRQTSADNAGSFALVQAERLKGFIGNAESINRARATGAEVTALNLTSFMPLPGQVYVAMDDDIANSGEELVAFLKGVRAGIEDILDDEGYKNTLETLRTLGLHGIDDEKTASAVIKENVSNWLIDGRDRLLFNNSEKWASGLDAARKIGVLGEKSDDDFYTNALVEKAFRV</sequence>
<dbReference type="EMBL" id="CP041241">
    <property type="protein sequence ID" value="QLL65047.1"/>
    <property type="molecule type" value="Genomic_DNA"/>
</dbReference>